<dbReference type="PANTHER" id="PTHR22913">
    <property type="entry name" value="HYALURONAN SYNTHASE"/>
    <property type="match status" value="1"/>
</dbReference>
<name>A0AA37BRR0_9ARCH</name>
<dbReference type="GO" id="GO:0050501">
    <property type="term" value="F:hyaluronan synthase activity"/>
    <property type="evidence" value="ECO:0007669"/>
    <property type="project" value="TreeGrafter"/>
</dbReference>
<evidence type="ECO:0000256" key="2">
    <source>
        <dbReference type="ARBA" id="ARBA00022475"/>
    </source>
</evidence>
<protein>
    <recommendedName>
        <fullName evidence="9">Glycosyltransferase</fullName>
    </recommendedName>
</protein>
<dbReference type="AlphaFoldDB" id="A0AA37BRR0"/>
<keyword evidence="5 6" id="KW-0472">Membrane</keyword>
<proteinExistence type="predicted"/>
<dbReference type="Gene3D" id="3.90.550.10">
    <property type="entry name" value="Spore Coat Polysaccharide Biosynthesis Protein SpsA, Chain A"/>
    <property type="match status" value="1"/>
</dbReference>
<reference evidence="7" key="1">
    <citation type="journal article" date="2014" name="Int. J. Syst. Evol. Microbiol.">
        <title>Complete genome sequence of Corynebacterium casei LMG S-19264T (=DSM 44701T), isolated from a smear-ripened cheese.</title>
        <authorList>
            <consortium name="US DOE Joint Genome Institute (JGI-PGF)"/>
            <person name="Walter F."/>
            <person name="Albersmeier A."/>
            <person name="Kalinowski J."/>
            <person name="Ruckert C."/>
        </authorList>
    </citation>
    <scope>NUCLEOTIDE SEQUENCE</scope>
    <source>
        <strain evidence="7">JCM 13583</strain>
    </source>
</reference>
<feature type="transmembrane region" description="Helical" evidence="6">
    <location>
        <begin position="301"/>
        <end position="319"/>
    </location>
</feature>
<dbReference type="Pfam" id="PF13641">
    <property type="entry name" value="Glyco_tranf_2_3"/>
    <property type="match status" value="1"/>
</dbReference>
<comment type="subcellular location">
    <subcellularLocation>
        <location evidence="1">Cell membrane</location>
    </subcellularLocation>
</comment>
<gene>
    <name evidence="7" type="ORF">GCM10007108_10750</name>
</gene>
<organism evidence="7 8">
    <name type="scientific">Thermogymnomonas acidicola</name>
    <dbReference type="NCBI Taxonomy" id="399579"/>
    <lineage>
        <taxon>Archaea</taxon>
        <taxon>Methanobacteriati</taxon>
        <taxon>Thermoplasmatota</taxon>
        <taxon>Thermoplasmata</taxon>
        <taxon>Thermoplasmatales</taxon>
        <taxon>Thermogymnomonas</taxon>
    </lineage>
</organism>
<keyword evidence="6" id="KW-0812">Transmembrane</keyword>
<reference evidence="7" key="2">
    <citation type="submission" date="2022-09" db="EMBL/GenBank/DDBJ databases">
        <authorList>
            <person name="Sun Q."/>
            <person name="Ohkuma M."/>
        </authorList>
    </citation>
    <scope>NUCLEOTIDE SEQUENCE</scope>
    <source>
        <strain evidence="7">JCM 13583</strain>
    </source>
</reference>
<evidence type="ECO:0000313" key="7">
    <source>
        <dbReference type="EMBL" id="GGM74649.1"/>
    </source>
</evidence>
<keyword evidence="2" id="KW-1003">Cell membrane</keyword>
<keyword evidence="3" id="KW-0328">Glycosyltransferase</keyword>
<feature type="transmembrane region" description="Helical" evidence="6">
    <location>
        <begin position="357"/>
        <end position="378"/>
    </location>
</feature>
<dbReference type="InterPro" id="IPR029044">
    <property type="entry name" value="Nucleotide-diphossugar_trans"/>
</dbReference>
<dbReference type="SUPFAM" id="SSF53448">
    <property type="entry name" value="Nucleotide-diphospho-sugar transferases"/>
    <property type="match status" value="1"/>
</dbReference>
<dbReference type="GO" id="GO:0030213">
    <property type="term" value="P:hyaluronan biosynthetic process"/>
    <property type="evidence" value="ECO:0007669"/>
    <property type="project" value="TreeGrafter"/>
</dbReference>
<evidence type="ECO:0008006" key="9">
    <source>
        <dbReference type="Google" id="ProtNLM"/>
    </source>
</evidence>
<dbReference type="PANTHER" id="PTHR22913:SF12">
    <property type="entry name" value="MANNURONAN SYNTHASE"/>
    <property type="match status" value="1"/>
</dbReference>
<evidence type="ECO:0000256" key="3">
    <source>
        <dbReference type="ARBA" id="ARBA00022676"/>
    </source>
</evidence>
<evidence type="ECO:0000256" key="5">
    <source>
        <dbReference type="ARBA" id="ARBA00023136"/>
    </source>
</evidence>
<keyword evidence="6" id="KW-1133">Transmembrane helix</keyword>
<feature type="transmembrane region" description="Helical" evidence="6">
    <location>
        <begin position="390"/>
        <end position="412"/>
    </location>
</feature>
<feature type="transmembrane region" description="Helical" evidence="6">
    <location>
        <begin position="12"/>
        <end position="30"/>
    </location>
</feature>
<sequence length="420" mass="48232">MHLIVESVHIPVEIYIIIASSVVSFIYYMINGFASVFYSKNREYSIYGPGDVTVVMPVYNEDVQTFRMAVNSIARQKPARFIVVGDSSDEPYRTIATSAGAEFYLNIPRQGKRKALAYAMRMVKTPLVMFVDSDTIVPDGAIMSMASKVGPNIGGVGANIGIINDGRKVSYSSEFVERMREIIFRALSKNGSTMVLDGRCCLYRTGLISELILSEKFTDPRVLGKRSVMGDDRQMTSYIISKGYRAIKDFDVKVLTKSQESFRKFFRQQVRWARVGWYYYFKELLNGTARKAGALYTFEQTYAYTLPILLIVLGLMRFYDVIYWHLAVHHFEFYHHFHPEHLLTAMIAFNTRFKDVFITRAMTSILDFFGLSIFAISLNAKMGKERLRVWGYGAIALLLMFITTVYGLFTFWKQGRWLTR</sequence>
<evidence type="ECO:0000256" key="4">
    <source>
        <dbReference type="ARBA" id="ARBA00022679"/>
    </source>
</evidence>
<dbReference type="EMBL" id="BMNY01000001">
    <property type="protein sequence ID" value="GGM74649.1"/>
    <property type="molecule type" value="Genomic_DNA"/>
</dbReference>
<evidence type="ECO:0000256" key="6">
    <source>
        <dbReference type="SAM" id="Phobius"/>
    </source>
</evidence>
<evidence type="ECO:0000313" key="8">
    <source>
        <dbReference type="Proteomes" id="UP000632195"/>
    </source>
</evidence>
<dbReference type="Proteomes" id="UP000632195">
    <property type="component" value="Unassembled WGS sequence"/>
</dbReference>
<dbReference type="GO" id="GO:0005886">
    <property type="term" value="C:plasma membrane"/>
    <property type="evidence" value="ECO:0007669"/>
    <property type="project" value="UniProtKB-SubCell"/>
</dbReference>
<keyword evidence="8" id="KW-1185">Reference proteome</keyword>
<evidence type="ECO:0000256" key="1">
    <source>
        <dbReference type="ARBA" id="ARBA00004236"/>
    </source>
</evidence>
<accession>A0AA37BRR0</accession>
<dbReference type="GO" id="GO:0085029">
    <property type="term" value="P:extracellular matrix assembly"/>
    <property type="evidence" value="ECO:0007669"/>
    <property type="project" value="TreeGrafter"/>
</dbReference>
<comment type="caution">
    <text evidence="7">The sequence shown here is derived from an EMBL/GenBank/DDBJ whole genome shotgun (WGS) entry which is preliminary data.</text>
</comment>
<keyword evidence="4" id="KW-0808">Transferase</keyword>